<evidence type="ECO:0000313" key="13">
    <source>
        <dbReference type="Proteomes" id="UP000676456"/>
    </source>
</evidence>
<evidence type="ECO:0000313" key="12">
    <source>
        <dbReference type="EMBL" id="MBS4224578.1"/>
    </source>
</evidence>
<accession>A0A942Z4F1</accession>
<dbReference type="GO" id="GO:0006427">
    <property type="term" value="P:histidyl-tRNA aminoacylation"/>
    <property type="evidence" value="ECO:0007669"/>
    <property type="project" value="TreeGrafter"/>
</dbReference>
<evidence type="ECO:0000256" key="2">
    <source>
        <dbReference type="ARBA" id="ARBA00004667"/>
    </source>
</evidence>
<keyword evidence="13" id="KW-1185">Reference proteome</keyword>
<feature type="domain" description="Class II Histidinyl-tRNA synthetase (HisRS)-like catalytic core" evidence="11">
    <location>
        <begin position="13"/>
        <end position="306"/>
    </location>
</feature>
<feature type="binding site" evidence="10">
    <location>
        <position position="117"/>
    </location>
    <ligand>
        <name>L-histidine</name>
        <dbReference type="ChEBI" id="CHEBI:57595"/>
    </ligand>
</feature>
<feature type="binding site" evidence="10">
    <location>
        <position position="113"/>
    </location>
    <ligand>
        <name>L-histidine</name>
        <dbReference type="ChEBI" id="CHEBI:57595"/>
    </ligand>
</feature>
<keyword evidence="7 9" id="KW-0368">Histidine biosynthesis</keyword>
<dbReference type="AlphaFoldDB" id="A0A942Z4F1"/>
<keyword evidence="6 9" id="KW-0028">Amino-acid biosynthesis</keyword>
<dbReference type="PANTHER" id="PTHR43707">
    <property type="entry name" value="HISTIDYL-TRNA SYNTHETASE"/>
    <property type="match status" value="1"/>
</dbReference>
<dbReference type="GO" id="GO:0016757">
    <property type="term" value="F:glycosyltransferase activity"/>
    <property type="evidence" value="ECO:0007669"/>
    <property type="project" value="UniProtKB-KW"/>
</dbReference>
<evidence type="ECO:0000256" key="5">
    <source>
        <dbReference type="ARBA" id="ARBA00022490"/>
    </source>
</evidence>
<dbReference type="HAMAP" id="MF_00125">
    <property type="entry name" value="HisZ"/>
    <property type="match status" value="1"/>
</dbReference>
<evidence type="ECO:0000256" key="1">
    <source>
        <dbReference type="ARBA" id="ARBA00004496"/>
    </source>
</evidence>
<name>A0A942Z4F1_9BACI</name>
<evidence type="ECO:0000256" key="4">
    <source>
        <dbReference type="ARBA" id="ARBA00020397"/>
    </source>
</evidence>
<dbReference type="RefSeq" id="WP_213099629.1">
    <property type="nucleotide sequence ID" value="NZ_JAGYPH010000004.1"/>
</dbReference>
<organism evidence="12 13">
    <name type="scientific">Lederbergia citrea</name>
    <dbReference type="NCBI Taxonomy" id="2833581"/>
    <lineage>
        <taxon>Bacteria</taxon>
        <taxon>Bacillati</taxon>
        <taxon>Bacillota</taxon>
        <taxon>Bacilli</taxon>
        <taxon>Bacillales</taxon>
        <taxon>Bacillaceae</taxon>
        <taxon>Lederbergia</taxon>
    </lineage>
</organism>
<feature type="binding site" evidence="10">
    <location>
        <begin position="76"/>
        <end position="78"/>
    </location>
    <ligand>
        <name>L-histidine</name>
        <dbReference type="ChEBI" id="CHEBI:57595"/>
    </ligand>
</feature>
<comment type="subcellular location">
    <subcellularLocation>
        <location evidence="1 9">Cytoplasm</location>
    </subcellularLocation>
</comment>
<keyword evidence="12" id="KW-0808">Transferase</keyword>
<keyword evidence="12" id="KW-0328">Glycosyltransferase</keyword>
<protein>
    <recommendedName>
        <fullName evidence="4 9">ATP phosphoribosyltransferase regulatory subunit</fullName>
    </recommendedName>
</protein>
<dbReference type="PANTHER" id="PTHR43707:SF6">
    <property type="entry name" value="ATP PHOSPHORIBOSYLTRANSFERASE REGULATORY SUBUNIT"/>
    <property type="match status" value="1"/>
</dbReference>
<dbReference type="GO" id="GO:0004821">
    <property type="term" value="F:histidine-tRNA ligase activity"/>
    <property type="evidence" value="ECO:0007669"/>
    <property type="project" value="TreeGrafter"/>
</dbReference>
<sequence>MFLPAGSRDEKGMAVSSRSHVMEEFRKVATLRGYKEISTPVVEYATTFTNKHVGMKLQEMMKWFNAEGEIEVLRPDWTTAIARALSTEEKRPQKWVYQGSVFKRNMPGVEYHQAGVEIIHLPELMGESESLLMAQSVLKELGVNNSLIELGHTGIYESLANELQLTCTDAERLRHAMHDKKKDEVYQIAKDNGSKETASEMAALVDAFGTMDIITEYEERWKDRDSILSILQHIKKLAQILQQSGSGEILIDLGRVKNLPYYSGIMFRGFLPESGGVCFSGGRYDRLYEQFGKSISAVGLAFDIEVLANQIKESDERQRICIIAGEESLAYAEQLRASFENCIVDVQPEQMDKGNYTKILEIKTSNGEFEVIEK</sequence>
<comment type="function">
    <text evidence="8 9">Required for the first step of histidine biosynthesis. May allow the feedback regulation of ATP phosphoribosyltransferase activity by histidine.</text>
</comment>
<dbReference type="InterPro" id="IPR045864">
    <property type="entry name" value="aa-tRNA-synth_II/BPL/LPL"/>
</dbReference>
<evidence type="ECO:0000256" key="7">
    <source>
        <dbReference type="ARBA" id="ARBA00023102"/>
    </source>
</evidence>
<gene>
    <name evidence="9" type="primary">hisZ</name>
    <name evidence="12" type="ORF">KHA91_17855</name>
</gene>
<dbReference type="GO" id="GO:0140096">
    <property type="term" value="F:catalytic activity, acting on a protein"/>
    <property type="evidence" value="ECO:0007669"/>
    <property type="project" value="UniProtKB-ARBA"/>
</dbReference>
<keyword evidence="5 9" id="KW-0963">Cytoplasm</keyword>
<dbReference type="InterPro" id="IPR004516">
    <property type="entry name" value="HisRS/HisZ"/>
</dbReference>
<evidence type="ECO:0000256" key="3">
    <source>
        <dbReference type="ARBA" id="ARBA00005539"/>
    </source>
</evidence>
<evidence type="ECO:0000256" key="8">
    <source>
        <dbReference type="ARBA" id="ARBA00025246"/>
    </source>
</evidence>
<comment type="similarity">
    <text evidence="3 9">Belongs to the class-II aminoacyl-tRNA synthetase family. HisZ subfamily.</text>
</comment>
<proteinExistence type="inferred from homology"/>
<dbReference type="Gene3D" id="3.30.930.10">
    <property type="entry name" value="Bira Bifunctional Protein, Domain 2"/>
    <property type="match status" value="1"/>
</dbReference>
<comment type="pathway">
    <text evidence="2 9">Amino-acid biosynthesis; L-histidine biosynthesis; L-histidine from 5-phospho-alpha-D-ribose 1-diphosphate: step 1/9.</text>
</comment>
<dbReference type="EMBL" id="JAGYPN010000004">
    <property type="protein sequence ID" value="MBS4224578.1"/>
    <property type="molecule type" value="Genomic_DNA"/>
</dbReference>
<comment type="caution">
    <text evidence="12">The sequence shown here is derived from an EMBL/GenBank/DDBJ whole genome shotgun (WGS) entry which is preliminary data.</text>
</comment>
<dbReference type="InterPro" id="IPR041715">
    <property type="entry name" value="HisRS-like_core"/>
</dbReference>
<dbReference type="CDD" id="cd00773">
    <property type="entry name" value="HisRS-like_core"/>
    <property type="match status" value="1"/>
</dbReference>
<evidence type="ECO:0000256" key="10">
    <source>
        <dbReference type="PIRSR" id="PIRSR001549-1"/>
    </source>
</evidence>
<dbReference type="GO" id="GO:0005737">
    <property type="term" value="C:cytoplasm"/>
    <property type="evidence" value="ECO:0007669"/>
    <property type="project" value="UniProtKB-SubCell"/>
</dbReference>
<evidence type="ECO:0000256" key="9">
    <source>
        <dbReference type="HAMAP-Rule" id="MF_00125"/>
    </source>
</evidence>
<dbReference type="Proteomes" id="UP000676456">
    <property type="component" value="Unassembled WGS sequence"/>
</dbReference>
<evidence type="ECO:0000259" key="11">
    <source>
        <dbReference type="Pfam" id="PF13393"/>
    </source>
</evidence>
<comment type="subunit">
    <text evidence="9">Heteromultimer composed of HisG and HisZ subunits.</text>
</comment>
<dbReference type="SUPFAM" id="SSF55681">
    <property type="entry name" value="Class II aaRS and biotin synthetases"/>
    <property type="match status" value="1"/>
</dbReference>
<reference evidence="12 13" key="1">
    <citation type="submission" date="2021-05" db="EMBL/GenBank/DDBJ databases">
        <title>Novel Bacillus species.</title>
        <authorList>
            <person name="Liu G."/>
        </authorList>
    </citation>
    <scope>NUCLEOTIDE SEQUENCE [LARGE SCALE GENOMIC DNA]</scope>
    <source>
        <strain evidence="12 13">FJAT-49682</strain>
    </source>
</reference>
<dbReference type="GO" id="GO:0000105">
    <property type="term" value="P:L-histidine biosynthetic process"/>
    <property type="evidence" value="ECO:0007669"/>
    <property type="project" value="UniProtKB-UniRule"/>
</dbReference>
<evidence type="ECO:0000256" key="6">
    <source>
        <dbReference type="ARBA" id="ARBA00022605"/>
    </source>
</evidence>
<feature type="binding site" evidence="10">
    <location>
        <begin position="261"/>
        <end position="262"/>
    </location>
    <ligand>
        <name>L-histidine</name>
        <dbReference type="ChEBI" id="CHEBI:57595"/>
    </ligand>
</feature>
<comment type="miscellaneous">
    <text evidence="9">This function is generally fulfilled by the C-terminal part of HisG, which is missing in some bacteria such as this one.</text>
</comment>
<dbReference type="InterPro" id="IPR004517">
    <property type="entry name" value="HisZ"/>
</dbReference>
<dbReference type="PIRSF" id="PIRSF001549">
    <property type="entry name" value="His-tRNA_synth"/>
    <property type="match status" value="1"/>
</dbReference>
<dbReference type="Pfam" id="PF13393">
    <property type="entry name" value="tRNA-synt_His"/>
    <property type="match status" value="1"/>
</dbReference>